<evidence type="ECO:0000313" key="4">
    <source>
        <dbReference type="EMBL" id="MBC5680065.1"/>
    </source>
</evidence>
<evidence type="ECO:0000256" key="1">
    <source>
        <dbReference type="SAM" id="Coils"/>
    </source>
</evidence>
<comment type="caution">
    <text evidence="4">The sequence shown here is derived from an EMBL/GenBank/DDBJ whole genome shotgun (WGS) entry which is preliminary data.</text>
</comment>
<feature type="coiled-coil region" evidence="1">
    <location>
        <begin position="198"/>
        <end position="239"/>
    </location>
</feature>
<dbReference type="EMBL" id="JACOPD010000002">
    <property type="protein sequence ID" value="MBC5680065.1"/>
    <property type="molecule type" value="Genomic_DNA"/>
</dbReference>
<name>A0ABR7FZI9_9FIRM</name>
<evidence type="ECO:0000256" key="2">
    <source>
        <dbReference type="SAM" id="MobiDB-lite"/>
    </source>
</evidence>
<sequence length="456" mass="53317">MGFLKSVKNIFFKDEIEDDYEEYDEFDEELNKHARTIKSYLDEEDYGKENEDTDNQEFDEYDESSGYETPEDDEGFDGFSDDELLVGDESDNVKLGAFDGSDLKEYVKGQCEIMEDAGRHIEMIMEEYSQVSERFADIELYENAPDNLKDQIAKQAELVDNLAVDRRILKNSESKLSNNAYNRMDMYAQELPKSFRFIQQQETYYETVKRDLQSLEGERMALRMEAKNLKKKHAAIKKAAIIVLACLAVVYSIFTIVMVALDNEDELYLFFVVTFLGAIVAVGIFAWLSIIHRQASAVEIKINKITAALNKIKIKYVNAANVLSYEYDKYKIKSSYELGRKFELYLKMKEERKHVLMMTANLNDAENKLLMLLKRIGISDTVVWLSQTKGLYIRNEMVEIRHELAARRKKLRNQIEYNEGRIEEAKYNIRKVNKLHPEYTKETLEILDEYEKRSIN</sequence>
<accession>A0ABR7FZI9</accession>
<organism evidence="4 5">
    <name type="scientific">Lachnospira hominis</name>
    <name type="common">ex Liu et al. 2021</name>
    <dbReference type="NCBI Taxonomy" id="2763051"/>
    <lineage>
        <taxon>Bacteria</taxon>
        <taxon>Bacillati</taxon>
        <taxon>Bacillota</taxon>
        <taxon>Clostridia</taxon>
        <taxon>Lachnospirales</taxon>
        <taxon>Lachnospiraceae</taxon>
        <taxon>Lachnospira</taxon>
    </lineage>
</organism>
<keyword evidence="3" id="KW-0812">Transmembrane</keyword>
<feature type="transmembrane region" description="Helical" evidence="3">
    <location>
        <begin position="267"/>
        <end position="291"/>
    </location>
</feature>
<evidence type="ECO:0000256" key="3">
    <source>
        <dbReference type="SAM" id="Phobius"/>
    </source>
</evidence>
<dbReference type="RefSeq" id="WP_186836213.1">
    <property type="nucleotide sequence ID" value="NZ_JACOPD010000002.1"/>
</dbReference>
<evidence type="ECO:0000313" key="5">
    <source>
        <dbReference type="Proteomes" id="UP000628463"/>
    </source>
</evidence>
<gene>
    <name evidence="4" type="ORF">H8S01_03690</name>
</gene>
<reference evidence="4 5" key="1">
    <citation type="submission" date="2020-08" db="EMBL/GenBank/DDBJ databases">
        <title>Genome public.</title>
        <authorList>
            <person name="Liu C."/>
            <person name="Sun Q."/>
        </authorList>
    </citation>
    <scope>NUCLEOTIDE SEQUENCE [LARGE SCALE GENOMIC DNA]</scope>
    <source>
        <strain evidence="4 5">NSJ-43</strain>
    </source>
</reference>
<keyword evidence="5" id="KW-1185">Reference proteome</keyword>
<keyword evidence="3" id="KW-1133">Transmembrane helix</keyword>
<feature type="region of interest" description="Disordered" evidence="2">
    <location>
        <begin position="41"/>
        <end position="77"/>
    </location>
</feature>
<proteinExistence type="predicted"/>
<protein>
    <submittedName>
        <fullName evidence="4">Uncharacterized protein</fullName>
    </submittedName>
</protein>
<dbReference type="Proteomes" id="UP000628463">
    <property type="component" value="Unassembled WGS sequence"/>
</dbReference>
<keyword evidence="3" id="KW-0472">Membrane</keyword>
<feature type="compositionally biased region" description="Acidic residues" evidence="2">
    <location>
        <begin position="42"/>
        <end position="77"/>
    </location>
</feature>
<feature type="transmembrane region" description="Helical" evidence="3">
    <location>
        <begin position="239"/>
        <end position="261"/>
    </location>
</feature>
<keyword evidence="1" id="KW-0175">Coiled coil</keyword>